<evidence type="ECO:0000256" key="1">
    <source>
        <dbReference type="ARBA" id="ARBA00022664"/>
    </source>
</evidence>
<dbReference type="OrthoDB" id="2527451at2759"/>
<gene>
    <name evidence="5" type="ORF">SERLA73DRAFT_72056</name>
</gene>
<dbReference type="PROSITE" id="PS50158">
    <property type="entry name" value="ZF_CCHC"/>
    <property type="match status" value="1"/>
</dbReference>
<dbReference type="GO" id="GO:0006397">
    <property type="term" value="P:mRNA processing"/>
    <property type="evidence" value="ECO:0007669"/>
    <property type="project" value="UniProtKB-KW"/>
</dbReference>
<reference evidence="6" key="1">
    <citation type="journal article" date="2011" name="Science">
        <title>The plant cell wall-decomposing machinery underlies the functional diversity of forest fungi.</title>
        <authorList>
            <person name="Eastwood D.C."/>
            <person name="Floudas D."/>
            <person name="Binder M."/>
            <person name="Majcherczyk A."/>
            <person name="Schneider P."/>
            <person name="Aerts A."/>
            <person name="Asiegbu F.O."/>
            <person name="Baker S.E."/>
            <person name="Barry K."/>
            <person name="Bendiksby M."/>
            <person name="Blumentritt M."/>
            <person name="Coutinho P.M."/>
            <person name="Cullen D."/>
            <person name="de Vries R.P."/>
            <person name="Gathman A."/>
            <person name="Goodell B."/>
            <person name="Henrissat B."/>
            <person name="Ihrmark K."/>
            <person name="Kauserud H."/>
            <person name="Kohler A."/>
            <person name="LaButti K."/>
            <person name="Lapidus A."/>
            <person name="Lavin J.L."/>
            <person name="Lee Y.-H."/>
            <person name="Lindquist E."/>
            <person name="Lilly W."/>
            <person name="Lucas S."/>
            <person name="Morin E."/>
            <person name="Murat C."/>
            <person name="Oguiza J.A."/>
            <person name="Park J."/>
            <person name="Pisabarro A.G."/>
            <person name="Riley R."/>
            <person name="Rosling A."/>
            <person name="Salamov A."/>
            <person name="Schmidt O."/>
            <person name="Schmutz J."/>
            <person name="Skrede I."/>
            <person name="Stenlid J."/>
            <person name="Wiebenga A."/>
            <person name="Xie X."/>
            <person name="Kuees U."/>
            <person name="Hibbett D.S."/>
            <person name="Hoffmeister D."/>
            <person name="Hoegberg N."/>
            <person name="Martin F."/>
            <person name="Grigoriev I.V."/>
            <person name="Watkinson S.C."/>
        </authorList>
    </citation>
    <scope>NUCLEOTIDE SEQUENCE [LARGE SCALE GENOMIC DNA]</scope>
    <source>
        <strain evidence="6">strain S7.3</strain>
    </source>
</reference>
<evidence type="ECO:0000313" key="5">
    <source>
        <dbReference type="EMBL" id="EGO01086.1"/>
    </source>
</evidence>
<feature type="domain" description="CCHC-type" evidence="4">
    <location>
        <begin position="274"/>
        <end position="287"/>
    </location>
</feature>
<keyword evidence="2" id="KW-0479">Metal-binding</keyword>
<dbReference type="AlphaFoldDB" id="F8PTU1"/>
<evidence type="ECO:0000256" key="2">
    <source>
        <dbReference type="PROSITE-ProRule" id="PRU00047"/>
    </source>
</evidence>
<dbReference type="InterPro" id="IPR036875">
    <property type="entry name" value="Znf_CCHC_sf"/>
</dbReference>
<protein>
    <recommendedName>
        <fullName evidence="4">CCHC-type domain-containing protein</fullName>
    </recommendedName>
</protein>
<dbReference type="InParanoid" id="F8PTU1"/>
<organism evidence="6">
    <name type="scientific">Serpula lacrymans var. lacrymans (strain S7.3)</name>
    <name type="common">Dry rot fungus</name>
    <dbReference type="NCBI Taxonomy" id="936435"/>
    <lineage>
        <taxon>Eukaryota</taxon>
        <taxon>Fungi</taxon>
        <taxon>Dikarya</taxon>
        <taxon>Basidiomycota</taxon>
        <taxon>Agaricomycotina</taxon>
        <taxon>Agaricomycetes</taxon>
        <taxon>Agaricomycetidae</taxon>
        <taxon>Boletales</taxon>
        <taxon>Coniophorineae</taxon>
        <taxon>Serpulaceae</taxon>
        <taxon>Serpula</taxon>
    </lineage>
</organism>
<dbReference type="HOGENOM" id="CLU_011693_0_0_1"/>
<evidence type="ECO:0000313" key="6">
    <source>
        <dbReference type="Proteomes" id="UP000008063"/>
    </source>
</evidence>
<dbReference type="InterPro" id="IPR001878">
    <property type="entry name" value="Znf_CCHC"/>
</dbReference>
<evidence type="ECO:0000256" key="3">
    <source>
        <dbReference type="SAM" id="MobiDB-lite"/>
    </source>
</evidence>
<dbReference type="Pfam" id="PF00098">
    <property type="entry name" value="zf-CCHC"/>
    <property type="match status" value="1"/>
</dbReference>
<name>F8PTU1_SERL3</name>
<keyword evidence="2" id="KW-0862">Zinc</keyword>
<dbReference type="GO" id="GO:0003676">
    <property type="term" value="F:nucleic acid binding"/>
    <property type="evidence" value="ECO:0007669"/>
    <property type="project" value="InterPro"/>
</dbReference>
<keyword evidence="2" id="KW-0863">Zinc-finger</keyword>
<dbReference type="SUPFAM" id="SSF57756">
    <property type="entry name" value="Retrovirus zinc finger-like domains"/>
    <property type="match status" value="1"/>
</dbReference>
<feature type="compositionally biased region" description="Polar residues" evidence="3">
    <location>
        <begin position="223"/>
        <end position="238"/>
    </location>
</feature>
<dbReference type="Gene3D" id="4.10.60.10">
    <property type="entry name" value="Zinc finger, CCHC-type"/>
    <property type="match status" value="1"/>
</dbReference>
<evidence type="ECO:0000259" key="4">
    <source>
        <dbReference type="PROSITE" id="PS50158"/>
    </source>
</evidence>
<dbReference type="GO" id="GO:0008270">
    <property type="term" value="F:zinc ion binding"/>
    <property type="evidence" value="ECO:0007669"/>
    <property type="project" value="UniProtKB-KW"/>
</dbReference>
<feature type="region of interest" description="Disordered" evidence="3">
    <location>
        <begin position="218"/>
        <end position="252"/>
    </location>
</feature>
<accession>F8PTU1</accession>
<dbReference type="SMART" id="SM00343">
    <property type="entry name" value="ZnF_C2HC"/>
    <property type="match status" value="1"/>
</dbReference>
<keyword evidence="1" id="KW-0507">mRNA processing</keyword>
<proteinExistence type="predicted"/>
<sequence length="348" mass="39033">MSLQSQQPDVNTLLHNMRAQILALTTQLAELQANPAAATPSKVEVIADPGAFEGERSRFAKRWIKLQIWVKANWDAFANDFEVATAVLSRLKGPVAGQYAQVRLQECYTAGVWPTWDDLKIEIEKYFKPQAERNWAHQQICSSKQGNMRTDDFVTQFLALSIQGGLGNEHAVELLEQNVNPHIAEQLYLQDMRSDNLSQAVEEVRKIGRAIELYKMHQGGGSTTKNNFSQRSPGSSNQKSHHSHGFQPFGLQPGWGAPMDIGAVQGRQKHRFTCFSCGQEGHMAQDCINGAWAAQQKNNQGRQARQLEAEKPDDQLQTLAGRSYDKIRAFFYDQQVAEMKTQGKEFGA</sequence>
<keyword evidence="6" id="KW-1185">Reference proteome</keyword>
<dbReference type="EMBL" id="GL945478">
    <property type="protein sequence ID" value="EGO01086.1"/>
    <property type="molecule type" value="Genomic_DNA"/>
</dbReference>
<dbReference type="Proteomes" id="UP000008063">
    <property type="component" value="Unassembled WGS sequence"/>
</dbReference>